<evidence type="ECO:0000313" key="4">
    <source>
        <dbReference type="Proteomes" id="UP000650466"/>
    </source>
</evidence>
<evidence type="ECO:0000256" key="1">
    <source>
        <dbReference type="ARBA" id="ARBA00006547"/>
    </source>
</evidence>
<dbReference type="EMBL" id="JACVVD010000008">
    <property type="protein sequence ID" value="MBD0382811.1"/>
    <property type="molecule type" value="Genomic_DNA"/>
</dbReference>
<comment type="caution">
    <text evidence="3">The sequence shown here is derived from an EMBL/GenBank/DDBJ whole genome shotgun (WGS) entry which is preliminary data.</text>
</comment>
<gene>
    <name evidence="3" type="ORF">ICC18_22075</name>
</gene>
<reference evidence="3" key="1">
    <citation type="submission" date="2020-09" db="EMBL/GenBank/DDBJ databases">
        <title>Draft Genome Sequence of Paenibacillus sp. WST5.</title>
        <authorList>
            <person name="Bao Z."/>
        </authorList>
    </citation>
    <scope>NUCLEOTIDE SEQUENCE</scope>
    <source>
        <strain evidence="3">WST5</strain>
    </source>
</reference>
<accession>A0A926QKG9</accession>
<dbReference type="SUPFAM" id="SSF54001">
    <property type="entry name" value="Cysteine proteinases"/>
    <property type="match status" value="1"/>
</dbReference>
<sequence>MDKLDLLFRHRIGILKNEILTFENLDIVLEKTAREIPFENLCVIENRTTDITKENLIDKIIKRNEGGLCYELNSILYLFLIENFFNTTLVRGVTYDHVGQRWSATGRTHVLNIITHDGQQYLVDTGFGGNLPLKPVPLNGDIVISNNGKFKVEKADSEYGDYFLYMRLKHKHDCWKLGYVFDSTVVVKDLSELNEVQRIIAEHQESRFNKRPLITRQSQRGNIILTDTSFTEWIDGKEDKKEIDKNLFKEILMDKFGINSL</sequence>
<proteinExistence type="inferred from homology"/>
<organism evidence="3 4">
    <name type="scientific">Paenibacillus sedimenti</name>
    <dbReference type="NCBI Taxonomy" id="2770274"/>
    <lineage>
        <taxon>Bacteria</taxon>
        <taxon>Bacillati</taxon>
        <taxon>Bacillota</taxon>
        <taxon>Bacilli</taxon>
        <taxon>Bacillales</taxon>
        <taxon>Paenibacillaceae</taxon>
        <taxon>Paenibacillus</taxon>
    </lineage>
</organism>
<dbReference type="PANTHER" id="PTHR11786:SF0">
    <property type="entry name" value="ARYLAMINE N-ACETYLTRANSFERASE 4-RELATED"/>
    <property type="match status" value="1"/>
</dbReference>
<evidence type="ECO:0000256" key="2">
    <source>
        <dbReference type="RuleBase" id="RU003452"/>
    </source>
</evidence>
<keyword evidence="4" id="KW-1185">Reference proteome</keyword>
<dbReference type="Pfam" id="PF00797">
    <property type="entry name" value="Acetyltransf_2"/>
    <property type="match status" value="1"/>
</dbReference>
<dbReference type="AlphaFoldDB" id="A0A926QKG9"/>
<name>A0A926QKG9_9BACL</name>
<dbReference type="InterPro" id="IPR038765">
    <property type="entry name" value="Papain-like_cys_pep_sf"/>
</dbReference>
<dbReference type="PANTHER" id="PTHR11786">
    <property type="entry name" value="N-HYDROXYARYLAMINE O-ACETYLTRANSFERASE"/>
    <property type="match status" value="1"/>
</dbReference>
<dbReference type="RefSeq" id="WP_188176590.1">
    <property type="nucleotide sequence ID" value="NZ_JACVVD010000008.1"/>
</dbReference>
<dbReference type="Gene3D" id="3.30.2140.20">
    <property type="match status" value="1"/>
</dbReference>
<dbReference type="InterPro" id="IPR001447">
    <property type="entry name" value="Arylamine_N-AcTrfase"/>
</dbReference>
<dbReference type="Proteomes" id="UP000650466">
    <property type="component" value="Unassembled WGS sequence"/>
</dbReference>
<comment type="similarity">
    <text evidence="1 2">Belongs to the arylamine N-acetyltransferase family.</text>
</comment>
<protein>
    <submittedName>
        <fullName evidence="3">Arylamine N-acetyltransferase</fullName>
    </submittedName>
</protein>
<evidence type="ECO:0000313" key="3">
    <source>
        <dbReference type="EMBL" id="MBD0382811.1"/>
    </source>
</evidence>
<dbReference type="GO" id="GO:0016407">
    <property type="term" value="F:acetyltransferase activity"/>
    <property type="evidence" value="ECO:0007669"/>
    <property type="project" value="InterPro"/>
</dbReference>
<dbReference type="PRINTS" id="PR01543">
    <property type="entry name" value="ANATRNSFRASE"/>
</dbReference>
<dbReference type="InterPro" id="IPR053710">
    <property type="entry name" value="Arylamine_NAT_domain_sf"/>
</dbReference>